<protein>
    <submittedName>
        <fullName evidence="3">Uncharacterized protein</fullName>
    </submittedName>
</protein>
<keyword evidence="2" id="KW-0472">Membrane</keyword>
<dbReference type="EMBL" id="BSEN01000006">
    <property type="protein sequence ID" value="GLJ76089.1"/>
    <property type="molecule type" value="Genomic_DNA"/>
</dbReference>
<reference evidence="3" key="2">
    <citation type="submission" date="2023-01" db="EMBL/GenBank/DDBJ databases">
        <authorList>
            <person name="Sun Q."/>
            <person name="Evtushenko L."/>
        </authorList>
    </citation>
    <scope>NUCLEOTIDE SEQUENCE</scope>
    <source>
        <strain evidence="3">VKM Ac-1401</strain>
    </source>
</reference>
<gene>
    <name evidence="3" type="ORF">GCM10017584_16630</name>
</gene>
<comment type="caution">
    <text evidence="3">The sequence shown here is derived from an EMBL/GenBank/DDBJ whole genome shotgun (WGS) entry which is preliminary data.</text>
</comment>
<evidence type="ECO:0000313" key="3">
    <source>
        <dbReference type="EMBL" id="GLJ76089.1"/>
    </source>
</evidence>
<reference evidence="3" key="1">
    <citation type="journal article" date="2014" name="Int. J. Syst. Evol. Microbiol.">
        <title>Complete genome sequence of Corynebacterium casei LMG S-19264T (=DSM 44701T), isolated from a smear-ripened cheese.</title>
        <authorList>
            <consortium name="US DOE Joint Genome Institute (JGI-PGF)"/>
            <person name="Walter F."/>
            <person name="Albersmeier A."/>
            <person name="Kalinowski J."/>
            <person name="Ruckert C."/>
        </authorList>
    </citation>
    <scope>NUCLEOTIDE SEQUENCE</scope>
    <source>
        <strain evidence="3">VKM Ac-1401</strain>
    </source>
</reference>
<proteinExistence type="predicted"/>
<organism evidence="3 4">
    <name type="scientific">Leifsonia poae</name>
    <dbReference type="NCBI Taxonomy" id="110933"/>
    <lineage>
        <taxon>Bacteria</taxon>
        <taxon>Bacillati</taxon>
        <taxon>Actinomycetota</taxon>
        <taxon>Actinomycetes</taxon>
        <taxon>Micrococcales</taxon>
        <taxon>Microbacteriaceae</taxon>
        <taxon>Leifsonia</taxon>
    </lineage>
</organism>
<accession>A0A9W6H9T9</accession>
<dbReference type="AlphaFoldDB" id="A0A9W6H9T9"/>
<keyword evidence="2" id="KW-1133">Transmembrane helix</keyword>
<feature type="region of interest" description="Disordered" evidence="1">
    <location>
        <begin position="51"/>
        <end position="140"/>
    </location>
</feature>
<feature type="transmembrane region" description="Helical" evidence="2">
    <location>
        <begin position="6"/>
        <end position="24"/>
    </location>
</feature>
<evidence type="ECO:0000313" key="4">
    <source>
        <dbReference type="Proteomes" id="UP001142372"/>
    </source>
</evidence>
<keyword evidence="4" id="KW-1185">Reference proteome</keyword>
<dbReference type="RefSeq" id="WP_271176758.1">
    <property type="nucleotide sequence ID" value="NZ_BAAAJO010000005.1"/>
</dbReference>
<feature type="compositionally biased region" description="Basic and acidic residues" evidence="1">
    <location>
        <begin position="52"/>
        <end position="62"/>
    </location>
</feature>
<sequence>MNWWIVGGIVVAVVLLWLATRLGWIDLSNKSQRGSGGWGGLAGPIDEVFAPSRHEAQQEQDRQTLLPAPAPLPGDGAKDVWDGGKITLDLGADGRGQRVEGRAPTEGGRATDTGRGTPARRASGAGRTTASGGRRTPDAR</sequence>
<evidence type="ECO:0000256" key="1">
    <source>
        <dbReference type="SAM" id="MobiDB-lite"/>
    </source>
</evidence>
<feature type="compositionally biased region" description="Low complexity" evidence="1">
    <location>
        <begin position="113"/>
        <end position="134"/>
    </location>
</feature>
<keyword evidence="2" id="KW-0812">Transmembrane</keyword>
<dbReference type="Proteomes" id="UP001142372">
    <property type="component" value="Unassembled WGS sequence"/>
</dbReference>
<name>A0A9W6H9T9_9MICO</name>
<evidence type="ECO:0000256" key="2">
    <source>
        <dbReference type="SAM" id="Phobius"/>
    </source>
</evidence>